<evidence type="ECO:0000313" key="5">
    <source>
        <dbReference type="Proteomes" id="UP001459277"/>
    </source>
</evidence>
<reference evidence="4 5" key="1">
    <citation type="submission" date="2024-01" db="EMBL/GenBank/DDBJ databases">
        <title>A telomere-to-telomere, gap-free genome of sweet tea (Lithocarpus litseifolius).</title>
        <authorList>
            <person name="Zhou J."/>
        </authorList>
    </citation>
    <scope>NUCLEOTIDE SEQUENCE [LARGE SCALE GENOMIC DNA]</scope>
    <source>
        <strain evidence="4">Zhou-2022a</strain>
        <tissue evidence="4">Leaf</tissue>
    </source>
</reference>
<feature type="region of interest" description="Disordered" evidence="2">
    <location>
        <begin position="394"/>
        <end position="458"/>
    </location>
</feature>
<comment type="caution">
    <text evidence="4">The sequence shown here is derived from an EMBL/GenBank/DDBJ whole genome shotgun (WGS) entry which is preliminary data.</text>
</comment>
<evidence type="ECO:0000256" key="1">
    <source>
        <dbReference type="PROSITE-ProRule" id="PRU00047"/>
    </source>
</evidence>
<organism evidence="4 5">
    <name type="scientific">Lithocarpus litseifolius</name>
    <dbReference type="NCBI Taxonomy" id="425828"/>
    <lineage>
        <taxon>Eukaryota</taxon>
        <taxon>Viridiplantae</taxon>
        <taxon>Streptophyta</taxon>
        <taxon>Embryophyta</taxon>
        <taxon>Tracheophyta</taxon>
        <taxon>Spermatophyta</taxon>
        <taxon>Magnoliopsida</taxon>
        <taxon>eudicotyledons</taxon>
        <taxon>Gunneridae</taxon>
        <taxon>Pentapetalae</taxon>
        <taxon>rosids</taxon>
        <taxon>fabids</taxon>
        <taxon>Fagales</taxon>
        <taxon>Fagaceae</taxon>
        <taxon>Lithocarpus</taxon>
    </lineage>
</organism>
<dbReference type="Pfam" id="PF14392">
    <property type="entry name" value="zf-CCHC_4"/>
    <property type="match status" value="1"/>
</dbReference>
<evidence type="ECO:0000256" key="2">
    <source>
        <dbReference type="SAM" id="MobiDB-lite"/>
    </source>
</evidence>
<keyword evidence="5" id="KW-1185">Reference proteome</keyword>
<proteinExistence type="predicted"/>
<dbReference type="InterPro" id="IPR001878">
    <property type="entry name" value="Znf_CCHC"/>
</dbReference>
<dbReference type="GO" id="GO:0003676">
    <property type="term" value="F:nucleic acid binding"/>
    <property type="evidence" value="ECO:0007669"/>
    <property type="project" value="InterPro"/>
</dbReference>
<keyword evidence="1" id="KW-0479">Metal-binding</keyword>
<feature type="compositionally biased region" description="Polar residues" evidence="2">
    <location>
        <begin position="419"/>
        <end position="428"/>
    </location>
</feature>
<evidence type="ECO:0000313" key="4">
    <source>
        <dbReference type="EMBL" id="KAL0005775.1"/>
    </source>
</evidence>
<gene>
    <name evidence="4" type="ORF">SO802_013336</name>
</gene>
<dbReference type="Proteomes" id="UP001459277">
    <property type="component" value="Unassembled WGS sequence"/>
</dbReference>
<sequence>MPIPTLVVLHKSCGGLKDVYWLGLFFLKAKPVSGVPNGPSHRRPSLHILPCESILQLSSQVVKVLHHSSTFLQPSVSHRPNVSSHGTPPEHMPDRFISLSTYCTQRVSTYFLPEEVGASRENIIARSPYKIPNLWWYIQLPNPIPKLLFFPHRGVLNSYLSLEVQNVILRGLQECGLDRPLRRGGPIVSPEGDVILRGLQECGLDRPLRRGGPIVSPEGDEAKVVFQYERPVGWCFACGKIGHEMKECKSANEKNKNEKPYGEWLKAGTRLKPEVQKSKPRSPNHHREDRTVTAAVSEPPPLTVDPTVTCSMAQETTEIPETPRPSPTPTVQLFMQSINPLASPFTLPADPILTDSNIMSNQNQTSMETGDFEGELYCMPVSYGKTTAIVTSSSTSPCTPSEDPQVKQKATWKKLARPKQNSATSHTTAPAGKKRRPSHANSHAGQEIGDDVKIVEID</sequence>
<dbReference type="EMBL" id="JAZDWU010000004">
    <property type="protein sequence ID" value="KAL0005775.1"/>
    <property type="molecule type" value="Genomic_DNA"/>
</dbReference>
<feature type="region of interest" description="Disordered" evidence="2">
    <location>
        <begin position="269"/>
        <end position="307"/>
    </location>
</feature>
<evidence type="ECO:0000259" key="3">
    <source>
        <dbReference type="PROSITE" id="PS50158"/>
    </source>
</evidence>
<accession>A0AAW2D5C6</accession>
<feature type="domain" description="CCHC-type" evidence="3">
    <location>
        <begin position="235"/>
        <end position="250"/>
    </location>
</feature>
<dbReference type="AlphaFoldDB" id="A0AAW2D5C6"/>
<keyword evidence="1" id="KW-0862">Zinc</keyword>
<dbReference type="GO" id="GO:0008270">
    <property type="term" value="F:zinc ion binding"/>
    <property type="evidence" value="ECO:0007669"/>
    <property type="project" value="UniProtKB-KW"/>
</dbReference>
<dbReference type="PROSITE" id="PS50158">
    <property type="entry name" value="ZF_CCHC"/>
    <property type="match status" value="1"/>
</dbReference>
<dbReference type="InterPro" id="IPR025836">
    <property type="entry name" value="Zn_knuckle_CX2CX4HX4C"/>
</dbReference>
<name>A0AAW2D5C6_9ROSI</name>
<keyword evidence="1" id="KW-0863">Zinc-finger</keyword>
<protein>
    <recommendedName>
        <fullName evidence="3">CCHC-type domain-containing protein</fullName>
    </recommendedName>
</protein>